<evidence type="ECO:0000313" key="2">
    <source>
        <dbReference type="EnsemblPlants" id="AES79366"/>
    </source>
</evidence>
<dbReference type="AlphaFoldDB" id="G7L5J9"/>
<reference evidence="1 3" key="1">
    <citation type="journal article" date="2011" name="Nature">
        <title>The Medicago genome provides insight into the evolution of rhizobial symbioses.</title>
        <authorList>
            <person name="Young N.D."/>
            <person name="Debelle F."/>
            <person name="Oldroyd G.E."/>
            <person name="Geurts R."/>
            <person name="Cannon S.B."/>
            <person name="Udvardi M.K."/>
            <person name="Benedito V.A."/>
            <person name="Mayer K.F."/>
            <person name="Gouzy J."/>
            <person name="Schoof H."/>
            <person name="Van de Peer Y."/>
            <person name="Proost S."/>
            <person name="Cook D.R."/>
            <person name="Meyers B.C."/>
            <person name="Spannagl M."/>
            <person name="Cheung F."/>
            <person name="De Mita S."/>
            <person name="Krishnakumar V."/>
            <person name="Gundlach H."/>
            <person name="Zhou S."/>
            <person name="Mudge J."/>
            <person name="Bharti A.K."/>
            <person name="Murray J.D."/>
            <person name="Naoumkina M.A."/>
            <person name="Rosen B."/>
            <person name="Silverstein K.A."/>
            <person name="Tang H."/>
            <person name="Rombauts S."/>
            <person name="Zhao P.X."/>
            <person name="Zhou P."/>
            <person name="Barbe V."/>
            <person name="Bardou P."/>
            <person name="Bechner M."/>
            <person name="Bellec A."/>
            <person name="Berger A."/>
            <person name="Berges H."/>
            <person name="Bidwell S."/>
            <person name="Bisseling T."/>
            <person name="Choisne N."/>
            <person name="Couloux A."/>
            <person name="Denny R."/>
            <person name="Deshpande S."/>
            <person name="Dai X."/>
            <person name="Doyle J.J."/>
            <person name="Dudez A.M."/>
            <person name="Farmer A.D."/>
            <person name="Fouteau S."/>
            <person name="Franken C."/>
            <person name="Gibelin C."/>
            <person name="Gish J."/>
            <person name="Goldstein S."/>
            <person name="Gonzalez A.J."/>
            <person name="Green P.J."/>
            <person name="Hallab A."/>
            <person name="Hartog M."/>
            <person name="Hua A."/>
            <person name="Humphray S.J."/>
            <person name="Jeong D.H."/>
            <person name="Jing Y."/>
            <person name="Jocker A."/>
            <person name="Kenton S.M."/>
            <person name="Kim D.J."/>
            <person name="Klee K."/>
            <person name="Lai H."/>
            <person name="Lang C."/>
            <person name="Lin S."/>
            <person name="Macmil S.L."/>
            <person name="Magdelenat G."/>
            <person name="Matthews L."/>
            <person name="McCorrison J."/>
            <person name="Monaghan E.L."/>
            <person name="Mun J.H."/>
            <person name="Najar F.Z."/>
            <person name="Nicholson C."/>
            <person name="Noirot C."/>
            <person name="O'Bleness M."/>
            <person name="Paule C.R."/>
            <person name="Poulain J."/>
            <person name="Prion F."/>
            <person name="Qin B."/>
            <person name="Qu C."/>
            <person name="Retzel E.F."/>
            <person name="Riddle C."/>
            <person name="Sallet E."/>
            <person name="Samain S."/>
            <person name="Samson N."/>
            <person name="Sanders I."/>
            <person name="Saurat O."/>
            <person name="Scarpelli C."/>
            <person name="Schiex T."/>
            <person name="Segurens B."/>
            <person name="Severin A.J."/>
            <person name="Sherrier D.J."/>
            <person name="Shi R."/>
            <person name="Sims S."/>
            <person name="Singer S.R."/>
            <person name="Sinharoy S."/>
            <person name="Sterck L."/>
            <person name="Viollet A."/>
            <person name="Wang B.B."/>
            <person name="Wang K."/>
            <person name="Wang M."/>
            <person name="Wang X."/>
            <person name="Warfsmann J."/>
            <person name="Weissenbach J."/>
            <person name="White D.D."/>
            <person name="White J.D."/>
            <person name="Wiley G.B."/>
            <person name="Wincker P."/>
            <person name="Xing Y."/>
            <person name="Yang L."/>
            <person name="Yao Z."/>
            <person name="Ying F."/>
            <person name="Zhai J."/>
            <person name="Zhou L."/>
            <person name="Zuber A."/>
            <person name="Denarie J."/>
            <person name="Dixon R.A."/>
            <person name="May G.D."/>
            <person name="Schwartz D.C."/>
            <person name="Rogers J."/>
            <person name="Quetier F."/>
            <person name="Town C.D."/>
            <person name="Roe B.A."/>
        </authorList>
    </citation>
    <scope>NUCLEOTIDE SEQUENCE [LARGE SCALE GENOMIC DNA]</scope>
    <source>
        <strain evidence="1">A17</strain>
        <strain evidence="2 3">cv. Jemalong A17</strain>
    </source>
</reference>
<accession>G7L5J9</accession>
<name>G7L5J9_MEDTR</name>
<evidence type="ECO:0000313" key="3">
    <source>
        <dbReference type="Proteomes" id="UP000002051"/>
    </source>
</evidence>
<organism evidence="1 3">
    <name type="scientific">Medicago truncatula</name>
    <name type="common">Barrel medic</name>
    <name type="synonym">Medicago tribuloides</name>
    <dbReference type="NCBI Taxonomy" id="3880"/>
    <lineage>
        <taxon>Eukaryota</taxon>
        <taxon>Viridiplantae</taxon>
        <taxon>Streptophyta</taxon>
        <taxon>Embryophyta</taxon>
        <taxon>Tracheophyta</taxon>
        <taxon>Spermatophyta</taxon>
        <taxon>Magnoliopsida</taxon>
        <taxon>eudicotyledons</taxon>
        <taxon>Gunneridae</taxon>
        <taxon>Pentapetalae</taxon>
        <taxon>rosids</taxon>
        <taxon>fabids</taxon>
        <taxon>Fabales</taxon>
        <taxon>Fabaceae</taxon>
        <taxon>Papilionoideae</taxon>
        <taxon>50 kb inversion clade</taxon>
        <taxon>NPAAA clade</taxon>
        <taxon>Hologalegina</taxon>
        <taxon>IRL clade</taxon>
        <taxon>Trifolieae</taxon>
        <taxon>Medicago</taxon>
    </lineage>
</organism>
<reference evidence="1 3" key="2">
    <citation type="journal article" date="2014" name="BMC Genomics">
        <title>An improved genome release (version Mt4.0) for the model legume Medicago truncatula.</title>
        <authorList>
            <person name="Tang H."/>
            <person name="Krishnakumar V."/>
            <person name="Bidwell S."/>
            <person name="Rosen B."/>
            <person name="Chan A."/>
            <person name="Zhou S."/>
            <person name="Gentzbittel L."/>
            <person name="Childs K.L."/>
            <person name="Yandell M."/>
            <person name="Gundlach H."/>
            <person name="Mayer K.F."/>
            <person name="Schwartz D.C."/>
            <person name="Town C.D."/>
        </authorList>
    </citation>
    <scope>GENOME REANNOTATION</scope>
    <source>
        <strain evidence="2 3">cv. Jemalong A17</strain>
    </source>
</reference>
<dbReference type="EMBL" id="CM001223">
    <property type="protein sequence ID" value="AES79366.1"/>
    <property type="molecule type" value="Genomic_DNA"/>
</dbReference>
<dbReference type="HOGENOM" id="CLU_2982117_0_0_1"/>
<dbReference type="Proteomes" id="UP000002051">
    <property type="component" value="Unassembled WGS sequence"/>
</dbReference>
<dbReference type="PaxDb" id="3880-AES79366"/>
<keyword evidence="3" id="KW-1185">Reference proteome</keyword>
<evidence type="ECO:0000313" key="1">
    <source>
        <dbReference type="EMBL" id="AES79366.1"/>
    </source>
</evidence>
<sequence length="58" mass="6463">MEKRLSMAFTIYILSGSAESGNVELITPICDSNNLPLKYESQTSLDLIHARIPFPLSH</sequence>
<protein>
    <submittedName>
        <fullName evidence="1 2">Uncharacterized protein</fullName>
    </submittedName>
</protein>
<reference evidence="2" key="3">
    <citation type="submission" date="2015-04" db="UniProtKB">
        <authorList>
            <consortium name="EnsemblPlants"/>
        </authorList>
    </citation>
    <scope>IDENTIFICATION</scope>
    <source>
        <strain evidence="2">cv. Jemalong A17</strain>
    </source>
</reference>
<dbReference type="EnsemblPlants" id="AES79366">
    <property type="protein sequence ID" value="AES79366"/>
    <property type="gene ID" value="MTR_7g064960"/>
</dbReference>
<gene>
    <name evidence="1" type="ordered locus">MTR_7g064960</name>
</gene>
<proteinExistence type="predicted"/>